<dbReference type="PATRIC" id="fig|317.174.peg.602"/>
<dbReference type="AlphaFoldDB" id="A0A085VHT8"/>
<organism evidence="2 3">
    <name type="scientific">Pseudomonas syringae</name>
    <dbReference type="NCBI Taxonomy" id="317"/>
    <lineage>
        <taxon>Bacteria</taxon>
        <taxon>Pseudomonadati</taxon>
        <taxon>Pseudomonadota</taxon>
        <taxon>Gammaproteobacteria</taxon>
        <taxon>Pseudomonadales</taxon>
        <taxon>Pseudomonadaceae</taxon>
        <taxon>Pseudomonas</taxon>
    </lineage>
</organism>
<evidence type="ECO:0000256" key="1">
    <source>
        <dbReference type="SAM" id="Phobius"/>
    </source>
</evidence>
<comment type="caution">
    <text evidence="2">The sequence shown here is derived from an EMBL/GenBank/DDBJ whole genome shotgun (WGS) entry which is preliminary data.</text>
</comment>
<accession>A0A085VHT8</accession>
<dbReference type="RefSeq" id="WP_047572140.1">
    <property type="nucleotide sequence ID" value="NZ_JPQT01000041.1"/>
</dbReference>
<protein>
    <submittedName>
        <fullName evidence="2">Uncharacterized protein</fullName>
    </submittedName>
</protein>
<reference evidence="2 3" key="1">
    <citation type="submission" date="2014-07" db="EMBL/GenBank/DDBJ databases">
        <title>Draft Genome Sequences of Environmental Pseudomonas syringae strains.</title>
        <authorList>
            <person name="Baltrus D.A."/>
            <person name="Berge O."/>
            <person name="Morris C."/>
        </authorList>
    </citation>
    <scope>NUCLEOTIDE SEQUENCE [LARGE SCALE GENOMIC DNA]</scope>
    <source>
        <strain evidence="2 3">CEB003</strain>
    </source>
</reference>
<proteinExistence type="predicted"/>
<keyword evidence="1" id="KW-0812">Transmembrane</keyword>
<evidence type="ECO:0000313" key="3">
    <source>
        <dbReference type="Proteomes" id="UP000028643"/>
    </source>
</evidence>
<feature type="transmembrane region" description="Helical" evidence="1">
    <location>
        <begin position="7"/>
        <end position="26"/>
    </location>
</feature>
<keyword evidence="1" id="KW-1133">Transmembrane helix</keyword>
<gene>
    <name evidence="2" type="ORF">IV02_02980</name>
</gene>
<sequence>MPGFIRTIIAATLFQVAVMVGLTVYMNNHADNVSLQYARMTLESAKAYAEQKDLELYNRIQQDQSRDRAELELWLSRQIDLKLLKQGTHN</sequence>
<keyword evidence="1" id="KW-0472">Membrane</keyword>
<dbReference type="EMBL" id="JPQT01000041">
    <property type="protein sequence ID" value="KFE55001.1"/>
    <property type="molecule type" value="Genomic_DNA"/>
</dbReference>
<dbReference type="Proteomes" id="UP000028643">
    <property type="component" value="Unassembled WGS sequence"/>
</dbReference>
<name>A0A085VHT8_PSESX</name>
<evidence type="ECO:0000313" key="2">
    <source>
        <dbReference type="EMBL" id="KFE55001.1"/>
    </source>
</evidence>